<evidence type="ECO:0000313" key="5">
    <source>
        <dbReference type="Proteomes" id="UP000286681"/>
    </source>
</evidence>
<dbReference type="EMBL" id="QQWO01000007">
    <property type="protein sequence ID" value="RSV03593.1"/>
    <property type="molecule type" value="Genomic_DNA"/>
</dbReference>
<evidence type="ECO:0000313" key="1">
    <source>
        <dbReference type="EMBL" id="APR54108.1"/>
    </source>
</evidence>
<dbReference type="EMBL" id="CP018820">
    <property type="protein sequence ID" value="APR54108.1"/>
    <property type="molecule type" value="Genomic_DNA"/>
</dbReference>
<dbReference type="GeneID" id="44134516"/>
<proteinExistence type="predicted"/>
<name>A0A1L6JDY9_9SPHN</name>
<dbReference type="Proteomes" id="UP000286681">
    <property type="component" value="Unassembled WGS sequence"/>
</dbReference>
<evidence type="ECO:0000313" key="3">
    <source>
        <dbReference type="EMBL" id="RSY87455.1"/>
    </source>
</evidence>
<sequence>MSDRYEGKPFLRLVDCYVLDAIGHLDPDQDAQLIEMTPKFREIFGEQGDWREIVVARMQFPEGMAGAIRQVWDSGHARFVAANGRAPDPEEFTRFFVDTNFPH</sequence>
<protein>
    <submittedName>
        <fullName evidence="1">Uncharacterized protein</fullName>
    </submittedName>
</protein>
<dbReference type="Proteomes" id="UP000287746">
    <property type="component" value="Unassembled WGS sequence"/>
</dbReference>
<reference evidence="5 6" key="3">
    <citation type="submission" date="2018-07" db="EMBL/GenBank/DDBJ databases">
        <title>Genomic and Epidemiologic Investigation of an Indolent Hospital Outbreak.</title>
        <authorList>
            <person name="Johnson R.C."/>
            <person name="Deming C."/>
            <person name="Conlan S."/>
            <person name="Zellmer C.J."/>
            <person name="Michelin A.V."/>
            <person name="Lee-Lin S."/>
            <person name="Thomas P.J."/>
            <person name="Park M."/>
            <person name="Weingarten R.A."/>
            <person name="Less J."/>
            <person name="Dekker J.P."/>
            <person name="Frank K.M."/>
            <person name="Musser K.A."/>
            <person name="Mcquiston J.R."/>
            <person name="Henderson D.K."/>
            <person name="Lau A.F."/>
            <person name="Palmore T.N."/>
            <person name="Segre J.A."/>
        </authorList>
    </citation>
    <scope>NUCLEOTIDE SEQUENCE [LARGE SCALE GENOMIC DNA]</scope>
    <source>
        <strain evidence="3 6">SK-CDC1_0717</strain>
        <strain evidence="2 5">SK-NIH.Env10_0317</strain>
    </source>
</reference>
<dbReference type="RefSeq" id="WP_066574660.1">
    <property type="nucleotide sequence ID" value="NZ_CP018820.1"/>
</dbReference>
<accession>A0A1L6JDY9</accession>
<evidence type="ECO:0000313" key="6">
    <source>
        <dbReference type="Proteomes" id="UP000287746"/>
    </source>
</evidence>
<dbReference type="OrthoDB" id="8081825at2"/>
<gene>
    <name evidence="1" type="ORF">BRX40_18315</name>
    <name evidence="2" type="ORF">CA257_10315</name>
    <name evidence="3" type="ORF">DAH66_07415</name>
</gene>
<keyword evidence="4" id="KW-1185">Reference proteome</keyword>
<reference evidence="4" key="2">
    <citation type="submission" date="2016-12" db="EMBL/GenBank/DDBJ databases">
        <title>Whole genome sequencing of Sphingomonas sp. ABOJV.</title>
        <authorList>
            <person name="Conlan S."/>
            <person name="Thomas P.J."/>
            <person name="Mullikin J."/>
            <person name="Palmore T.N."/>
            <person name="Frank K.M."/>
            <person name="Segre J.A."/>
        </authorList>
    </citation>
    <scope>NUCLEOTIDE SEQUENCE [LARGE SCALE GENOMIC DNA]</scope>
    <source>
        <strain evidence="4">ABOJV</strain>
    </source>
</reference>
<evidence type="ECO:0000313" key="4">
    <source>
        <dbReference type="Proteomes" id="UP000185161"/>
    </source>
</evidence>
<organism evidence="1 4">
    <name type="scientific">Sphingomonas koreensis</name>
    <dbReference type="NCBI Taxonomy" id="93064"/>
    <lineage>
        <taxon>Bacteria</taxon>
        <taxon>Pseudomonadati</taxon>
        <taxon>Pseudomonadota</taxon>
        <taxon>Alphaproteobacteria</taxon>
        <taxon>Sphingomonadales</taxon>
        <taxon>Sphingomonadaceae</taxon>
        <taxon>Sphingomonas</taxon>
    </lineage>
</organism>
<dbReference type="KEGG" id="skr:BRX40_18315"/>
<dbReference type="Proteomes" id="UP000185161">
    <property type="component" value="Chromosome"/>
</dbReference>
<dbReference type="STRING" id="93064.BRX40_18315"/>
<dbReference type="AlphaFoldDB" id="A0A1L6JDY9"/>
<reference evidence="1" key="1">
    <citation type="submission" date="2016-12" db="EMBL/GenBank/DDBJ databases">
        <title>Whole genome sequencing of Sphingomonas koreensis.</title>
        <authorList>
            <person name="Conlan S."/>
            <person name="Thomas P.J."/>
            <person name="Mullikin J."/>
            <person name="Palmore T.N."/>
            <person name="Frank K.M."/>
            <person name="Segre J.A."/>
        </authorList>
    </citation>
    <scope>NUCLEOTIDE SEQUENCE</scope>
    <source>
        <strain evidence="1">ABOJV</strain>
    </source>
</reference>
<evidence type="ECO:0000313" key="2">
    <source>
        <dbReference type="EMBL" id="RSV03593.1"/>
    </source>
</evidence>
<dbReference type="EMBL" id="QQYZ01000005">
    <property type="protein sequence ID" value="RSY87455.1"/>
    <property type="molecule type" value="Genomic_DNA"/>
</dbReference>